<evidence type="ECO:0000256" key="9">
    <source>
        <dbReference type="ARBA" id="ARBA00022840"/>
    </source>
</evidence>
<dbReference type="InterPro" id="IPR000829">
    <property type="entry name" value="DAGK"/>
</dbReference>
<dbReference type="STRING" id="214095.RU97_GL000243"/>
<feature type="binding site" evidence="16">
    <location>
        <position position="52"/>
    </location>
    <ligand>
        <name>substrate</name>
    </ligand>
</feature>
<keyword evidence="21" id="KW-1185">Reference proteome</keyword>
<feature type="binding site" evidence="17">
    <location>
        <begin position="78"/>
        <end position="79"/>
    </location>
    <ligand>
        <name>ATP</name>
        <dbReference type="ChEBI" id="CHEBI:30616"/>
    </ligand>
</feature>
<feature type="transmembrane region" description="Helical" evidence="19">
    <location>
        <begin position="18"/>
        <end position="51"/>
    </location>
</feature>
<keyword evidence="13" id="KW-0594">Phospholipid biosynthesis</keyword>
<evidence type="ECO:0000256" key="8">
    <source>
        <dbReference type="ARBA" id="ARBA00022777"/>
    </source>
</evidence>
<keyword evidence="5" id="KW-0808">Transferase</keyword>
<comment type="cofactor">
    <cofactor evidence="18">
        <name>Mg(2+)</name>
        <dbReference type="ChEBI" id="CHEBI:18420"/>
    </cofactor>
    <text evidence="18">Mn(2+), Zn(2+), Cd(2+) and Co(2+) support activity to lesser extents.</text>
</comment>
<feature type="transmembrane region" description="Helical" evidence="19">
    <location>
        <begin position="80"/>
        <end position="100"/>
    </location>
</feature>
<evidence type="ECO:0000256" key="2">
    <source>
        <dbReference type="ARBA" id="ARBA00005967"/>
    </source>
</evidence>
<keyword evidence="18" id="KW-0479">Metal-binding</keyword>
<dbReference type="InterPro" id="IPR036945">
    <property type="entry name" value="DAGK_sf"/>
</dbReference>
<dbReference type="GO" id="GO:0005524">
    <property type="term" value="F:ATP binding"/>
    <property type="evidence" value="ECO:0007669"/>
    <property type="project" value="UniProtKB-KW"/>
</dbReference>
<comment type="caution">
    <text evidence="20">The sequence shown here is derived from an EMBL/GenBank/DDBJ whole genome shotgun (WGS) entry which is preliminary data.</text>
</comment>
<dbReference type="EMBL" id="JXKH01000001">
    <property type="protein sequence ID" value="OJG20010.1"/>
    <property type="molecule type" value="Genomic_DNA"/>
</dbReference>
<evidence type="ECO:0000256" key="13">
    <source>
        <dbReference type="ARBA" id="ARBA00023209"/>
    </source>
</evidence>
<keyword evidence="14" id="KW-1208">Phospholipid metabolism</keyword>
<keyword evidence="7 17" id="KW-0547">Nucleotide-binding</keyword>
<evidence type="ECO:0000256" key="17">
    <source>
        <dbReference type="PIRSR" id="PIRSR600829-3"/>
    </source>
</evidence>
<evidence type="ECO:0000313" key="21">
    <source>
        <dbReference type="Proteomes" id="UP000181884"/>
    </source>
</evidence>
<evidence type="ECO:0000256" key="11">
    <source>
        <dbReference type="ARBA" id="ARBA00023098"/>
    </source>
</evidence>
<evidence type="ECO:0000256" key="6">
    <source>
        <dbReference type="ARBA" id="ARBA00022692"/>
    </source>
</evidence>
<evidence type="ECO:0000256" key="15">
    <source>
        <dbReference type="PIRSR" id="PIRSR600829-1"/>
    </source>
</evidence>
<evidence type="ECO:0000256" key="7">
    <source>
        <dbReference type="ARBA" id="ARBA00022741"/>
    </source>
</evidence>
<proteinExistence type="inferred from homology"/>
<dbReference type="InterPro" id="IPR033717">
    <property type="entry name" value="UDPK"/>
</dbReference>
<keyword evidence="8 20" id="KW-0418">Kinase</keyword>
<keyword evidence="9 17" id="KW-0067">ATP-binding</keyword>
<dbReference type="CDD" id="cd14265">
    <property type="entry name" value="UDPK_IM_like"/>
    <property type="match status" value="1"/>
</dbReference>
<keyword evidence="3" id="KW-1003">Cell membrane</keyword>
<dbReference type="GO" id="GO:0046872">
    <property type="term" value="F:metal ion binding"/>
    <property type="evidence" value="ECO:0007669"/>
    <property type="project" value="UniProtKB-KW"/>
</dbReference>
<evidence type="ECO:0000256" key="19">
    <source>
        <dbReference type="SAM" id="Phobius"/>
    </source>
</evidence>
<evidence type="ECO:0000313" key="20">
    <source>
        <dbReference type="EMBL" id="OJG20010.1"/>
    </source>
</evidence>
<dbReference type="PANTHER" id="PTHR34299:SF1">
    <property type="entry name" value="DIACYLGLYCEROL KINASE"/>
    <property type="match status" value="1"/>
</dbReference>
<dbReference type="GO" id="GO:0005886">
    <property type="term" value="C:plasma membrane"/>
    <property type="evidence" value="ECO:0007669"/>
    <property type="project" value="UniProtKB-SubCell"/>
</dbReference>
<keyword evidence="6 19" id="KW-0812">Transmembrane</keyword>
<evidence type="ECO:0000256" key="12">
    <source>
        <dbReference type="ARBA" id="ARBA00023136"/>
    </source>
</evidence>
<keyword evidence="11" id="KW-0443">Lipid metabolism</keyword>
<keyword evidence="12 19" id="KW-0472">Membrane</keyword>
<dbReference type="Proteomes" id="UP000181884">
    <property type="component" value="Unassembled WGS sequence"/>
</dbReference>
<sequence>MQGVRTVFEEERNMRKHVVLGVLTIIAGLFFQLTIFEWLWLLLAIFLVWIVEVINTAFENVVDMVTDFHFHDIGKKIKDMAAGAVLTTACFAVIVGVLIFGPKIWTLITQIF</sequence>
<feature type="binding site" evidence="17">
    <location>
        <position position="59"/>
    </location>
    <ligand>
        <name>ATP</name>
        <dbReference type="ChEBI" id="CHEBI:30616"/>
    </ligand>
</feature>
<evidence type="ECO:0000256" key="14">
    <source>
        <dbReference type="ARBA" id="ARBA00023264"/>
    </source>
</evidence>
<organism evidence="20 21">
    <name type="scientific">Enterococcus canis</name>
    <dbReference type="NCBI Taxonomy" id="214095"/>
    <lineage>
        <taxon>Bacteria</taxon>
        <taxon>Bacillati</taxon>
        <taxon>Bacillota</taxon>
        <taxon>Bacilli</taxon>
        <taxon>Lactobacillales</taxon>
        <taxon>Enterococcaceae</taxon>
        <taxon>Enterococcus</taxon>
    </lineage>
</organism>
<accession>A0A1L8RJR2</accession>
<keyword evidence="18" id="KW-0460">Magnesium</keyword>
<feature type="active site" description="Proton acceptor" evidence="15">
    <location>
        <position position="52"/>
    </location>
</feature>
<evidence type="ECO:0000256" key="3">
    <source>
        <dbReference type="ARBA" id="ARBA00022475"/>
    </source>
</evidence>
<feature type="binding site" evidence="17">
    <location>
        <position position="11"/>
    </location>
    <ligand>
        <name>ATP</name>
        <dbReference type="ChEBI" id="CHEBI:30616"/>
    </ligand>
</feature>
<comment type="similarity">
    <text evidence="2">Belongs to the bacterial diacylglycerol kinase family.</text>
</comment>
<protein>
    <submittedName>
        <fullName evidence="20">Undecaprenol kinase</fullName>
    </submittedName>
</protein>
<evidence type="ECO:0000256" key="16">
    <source>
        <dbReference type="PIRSR" id="PIRSR600829-2"/>
    </source>
</evidence>
<evidence type="ECO:0000256" key="10">
    <source>
        <dbReference type="ARBA" id="ARBA00022989"/>
    </source>
</evidence>
<keyword evidence="10 19" id="KW-1133">Transmembrane helix</keyword>
<gene>
    <name evidence="20" type="ORF">RU97_GL000243</name>
</gene>
<feature type="binding site" evidence="18">
    <location>
        <position position="11"/>
    </location>
    <ligand>
        <name>a divalent metal cation</name>
        <dbReference type="ChEBI" id="CHEBI:60240"/>
    </ligand>
</feature>
<name>A0A1L8RJR2_9ENTE</name>
<keyword evidence="4" id="KW-0444">Lipid biosynthesis</keyword>
<reference evidence="20 21" key="1">
    <citation type="submission" date="2014-12" db="EMBL/GenBank/DDBJ databases">
        <title>Draft genome sequences of 29 type strains of Enterococci.</title>
        <authorList>
            <person name="Zhong Z."/>
            <person name="Sun Z."/>
            <person name="Liu W."/>
            <person name="Zhang W."/>
            <person name="Zhang H."/>
        </authorList>
    </citation>
    <scope>NUCLEOTIDE SEQUENCE [LARGE SCALE GENOMIC DNA]</scope>
    <source>
        <strain evidence="20 21">DSM 17029</strain>
    </source>
</reference>
<dbReference type="AlphaFoldDB" id="A0A1L8RJR2"/>
<dbReference type="PANTHER" id="PTHR34299">
    <property type="entry name" value="DIACYLGLYCEROL KINASE"/>
    <property type="match status" value="1"/>
</dbReference>
<evidence type="ECO:0000256" key="4">
    <source>
        <dbReference type="ARBA" id="ARBA00022516"/>
    </source>
</evidence>
<evidence type="ECO:0000256" key="5">
    <source>
        <dbReference type="ARBA" id="ARBA00022679"/>
    </source>
</evidence>
<comment type="subcellular location">
    <subcellularLocation>
        <location evidence="1">Cell membrane</location>
        <topology evidence="1">Multi-pass membrane protein</topology>
    </subcellularLocation>
</comment>
<feature type="binding site" evidence="18">
    <location>
        <position position="59"/>
    </location>
    <ligand>
        <name>a divalent metal cation</name>
        <dbReference type="ChEBI" id="CHEBI:60240"/>
    </ligand>
</feature>
<evidence type="ECO:0000256" key="18">
    <source>
        <dbReference type="PIRSR" id="PIRSR600829-4"/>
    </source>
</evidence>
<dbReference type="GO" id="GO:0016301">
    <property type="term" value="F:kinase activity"/>
    <property type="evidence" value="ECO:0007669"/>
    <property type="project" value="UniProtKB-KW"/>
</dbReference>
<dbReference type="Gene3D" id="1.10.287.3610">
    <property type="match status" value="1"/>
</dbReference>
<dbReference type="GO" id="GO:0008654">
    <property type="term" value="P:phospholipid biosynthetic process"/>
    <property type="evidence" value="ECO:0007669"/>
    <property type="project" value="UniProtKB-KW"/>
</dbReference>
<dbReference type="Pfam" id="PF01219">
    <property type="entry name" value="DAGK_prokar"/>
    <property type="match status" value="1"/>
</dbReference>
<evidence type="ECO:0000256" key="1">
    <source>
        <dbReference type="ARBA" id="ARBA00004651"/>
    </source>
</evidence>